<keyword evidence="2" id="KW-1185">Reference proteome</keyword>
<dbReference type="RefSeq" id="WP_090551428.1">
    <property type="nucleotide sequence ID" value="NZ_FNFP01000001.1"/>
</dbReference>
<sequence>MTVQKDLEKVIAYCEAVKGTYAMMAQATEEQQAKDMFNSMKNDLDDHMEFLNGRLEYLNQNNELNKKN</sequence>
<dbReference type="Proteomes" id="UP000198718">
    <property type="component" value="Unassembled WGS sequence"/>
</dbReference>
<name>A0A1G9AAX9_9FIRM</name>
<dbReference type="AlphaFoldDB" id="A0A1G9AAX9"/>
<protein>
    <submittedName>
        <fullName evidence="1">Uncharacterized protein</fullName>
    </submittedName>
</protein>
<reference evidence="1 2" key="1">
    <citation type="submission" date="2016-10" db="EMBL/GenBank/DDBJ databases">
        <authorList>
            <person name="de Groot N.N."/>
        </authorList>
    </citation>
    <scope>NUCLEOTIDE SEQUENCE [LARGE SCALE GENOMIC DNA]</scope>
    <source>
        <strain evidence="1 2">DSM 18346</strain>
    </source>
</reference>
<evidence type="ECO:0000313" key="2">
    <source>
        <dbReference type="Proteomes" id="UP000198718"/>
    </source>
</evidence>
<dbReference type="Pfam" id="PF07870">
    <property type="entry name" value="DUF1657"/>
    <property type="match status" value="1"/>
</dbReference>
<evidence type="ECO:0000313" key="1">
    <source>
        <dbReference type="EMBL" id="SDK24413.1"/>
    </source>
</evidence>
<dbReference type="EMBL" id="FNFP01000001">
    <property type="protein sequence ID" value="SDK24413.1"/>
    <property type="molecule type" value="Genomic_DNA"/>
</dbReference>
<organism evidence="1 2">
    <name type="scientific">Natronincola ferrireducens</name>
    <dbReference type="NCBI Taxonomy" id="393762"/>
    <lineage>
        <taxon>Bacteria</taxon>
        <taxon>Bacillati</taxon>
        <taxon>Bacillota</taxon>
        <taxon>Clostridia</taxon>
        <taxon>Peptostreptococcales</taxon>
        <taxon>Natronincolaceae</taxon>
        <taxon>Natronincola</taxon>
    </lineage>
</organism>
<dbReference type="OrthoDB" id="1955400at2"/>
<proteinExistence type="predicted"/>
<accession>A0A1G9AAX9</accession>
<gene>
    <name evidence="1" type="ORF">SAMN05660472_01112</name>
</gene>
<dbReference type="STRING" id="393762.SAMN05660472_01112"/>
<dbReference type="InterPro" id="IPR012452">
    <property type="entry name" value="DUF1657"/>
</dbReference>